<evidence type="ECO:0008006" key="3">
    <source>
        <dbReference type="Google" id="ProtNLM"/>
    </source>
</evidence>
<sequence>MKKIIITVLTILFISNIGFSQTKNFIDQPYIETSAKVDTLVTPDRIFLTILITEKDTKGKISVEELENKMADKLKSLGINLDNQLSLSDLSSNFKKYFLKQQDVLKSKAYSLLVFDALTAGKVIMELENINISNVLLEKTEYSKIENLKLELKSKAIKKAKLNAISMTNPLNQKVGNAIFISDLGNISNQLQGRVAGIRIRGMSSLKETKFKPIDIEFEKIKVESEITVKFKLE</sequence>
<gene>
    <name evidence="1" type="ORF">SAMN06265371_106230</name>
</gene>
<dbReference type="Gene3D" id="3.30.110.170">
    <property type="entry name" value="Protein of unknown function (DUF541), domain 1"/>
    <property type="match status" value="1"/>
</dbReference>
<dbReference type="Proteomes" id="UP000198384">
    <property type="component" value="Unassembled WGS sequence"/>
</dbReference>
<dbReference type="AlphaFoldDB" id="A0A238XSI2"/>
<dbReference type="InterPro" id="IPR007497">
    <property type="entry name" value="SIMPL/DUF541"/>
</dbReference>
<reference evidence="1 2" key="1">
    <citation type="submission" date="2017-06" db="EMBL/GenBank/DDBJ databases">
        <authorList>
            <person name="Kim H.J."/>
            <person name="Triplett B.A."/>
        </authorList>
    </citation>
    <scope>NUCLEOTIDE SEQUENCE [LARGE SCALE GENOMIC DNA]</scope>
    <source>
        <strain evidence="1 2">DSM 29150</strain>
    </source>
</reference>
<organism evidence="1 2">
    <name type="scientific">Lutibacter agarilyticus</name>
    <dbReference type="NCBI Taxonomy" id="1109740"/>
    <lineage>
        <taxon>Bacteria</taxon>
        <taxon>Pseudomonadati</taxon>
        <taxon>Bacteroidota</taxon>
        <taxon>Flavobacteriia</taxon>
        <taxon>Flavobacteriales</taxon>
        <taxon>Flavobacteriaceae</taxon>
        <taxon>Lutibacter</taxon>
    </lineage>
</organism>
<proteinExistence type="predicted"/>
<dbReference type="RefSeq" id="WP_089381984.1">
    <property type="nucleotide sequence ID" value="NZ_FZNT01000006.1"/>
</dbReference>
<protein>
    <recommendedName>
        <fullName evidence="3">SIMPL domain-containing protein</fullName>
    </recommendedName>
</protein>
<keyword evidence="2" id="KW-1185">Reference proteome</keyword>
<accession>A0A238XSI2</accession>
<evidence type="ECO:0000313" key="2">
    <source>
        <dbReference type="Proteomes" id="UP000198384"/>
    </source>
</evidence>
<name>A0A238XSI2_9FLAO</name>
<dbReference type="Pfam" id="PF04402">
    <property type="entry name" value="SIMPL"/>
    <property type="match status" value="1"/>
</dbReference>
<dbReference type="OrthoDB" id="1118849at2"/>
<evidence type="ECO:0000313" key="1">
    <source>
        <dbReference type="EMBL" id="SNR60969.1"/>
    </source>
</evidence>
<dbReference type="EMBL" id="FZNT01000006">
    <property type="protein sequence ID" value="SNR60969.1"/>
    <property type="molecule type" value="Genomic_DNA"/>
</dbReference>